<dbReference type="Proteomes" id="UP001168883">
    <property type="component" value="Unassembled WGS sequence"/>
</dbReference>
<name>A0ABT8V654_9BACL</name>
<sequence>MTNQMNKEYYFKNLEAIITDIIFFGNSEQDLNEETINNMWRISLDLELVKTIKVGDYREFFLKVIQNRQEQVFRSPWNHGMIFYLWFDPLACQLRFNLISALHGRLPFQCNLEFVENMDEIIIDFLNSPFHNGLPLQGIKDLQKNPK</sequence>
<evidence type="ECO:0008006" key="3">
    <source>
        <dbReference type="Google" id="ProtNLM"/>
    </source>
</evidence>
<gene>
    <name evidence="1" type="ORF">Q3C12_07880</name>
</gene>
<accession>A0ABT8V654</accession>
<keyword evidence="2" id="KW-1185">Reference proteome</keyword>
<proteinExistence type="predicted"/>
<comment type="caution">
    <text evidence="1">The sequence shown here is derived from an EMBL/GenBank/DDBJ whole genome shotgun (WGS) entry which is preliminary data.</text>
</comment>
<reference evidence="1" key="1">
    <citation type="submission" date="2023-07" db="EMBL/GenBank/DDBJ databases">
        <authorList>
            <person name="Aktuganov G."/>
            <person name="Boyko T."/>
            <person name="Delegan Y."/>
            <person name="Galimzianova N."/>
            <person name="Gilvanova E."/>
            <person name="Korobov V."/>
            <person name="Kuzmina L."/>
            <person name="Melentiev A."/>
            <person name="Milman P."/>
            <person name="Ryabova A."/>
            <person name="Stupak E."/>
            <person name="Yasakov T."/>
            <person name="Zharikova N."/>
            <person name="Zhurenko E."/>
        </authorList>
    </citation>
    <scope>NUCLEOTIDE SEQUENCE</scope>
    <source>
        <strain evidence="1">IB-739</strain>
    </source>
</reference>
<evidence type="ECO:0000313" key="1">
    <source>
        <dbReference type="EMBL" id="MDO3676919.1"/>
    </source>
</evidence>
<dbReference type="RefSeq" id="WP_302877909.1">
    <property type="nucleotide sequence ID" value="NZ_JAUMKJ010000008.1"/>
</dbReference>
<protein>
    <recommendedName>
        <fullName evidence="3">DUF4283 domain-containing protein</fullName>
    </recommendedName>
</protein>
<dbReference type="EMBL" id="JAUMKJ010000008">
    <property type="protein sequence ID" value="MDO3676919.1"/>
    <property type="molecule type" value="Genomic_DNA"/>
</dbReference>
<organism evidence="1 2">
    <name type="scientific">Paenibacillus ehimensis</name>
    <dbReference type="NCBI Taxonomy" id="79264"/>
    <lineage>
        <taxon>Bacteria</taxon>
        <taxon>Bacillati</taxon>
        <taxon>Bacillota</taxon>
        <taxon>Bacilli</taxon>
        <taxon>Bacillales</taxon>
        <taxon>Paenibacillaceae</taxon>
        <taxon>Paenibacillus</taxon>
    </lineage>
</organism>
<evidence type="ECO:0000313" key="2">
    <source>
        <dbReference type="Proteomes" id="UP001168883"/>
    </source>
</evidence>